<evidence type="ECO:0000256" key="9">
    <source>
        <dbReference type="SAM" id="SignalP"/>
    </source>
</evidence>
<keyword evidence="8" id="KW-1015">Disulfide bond</keyword>
<dbReference type="SUPFAM" id="SSF55486">
    <property type="entry name" value="Metalloproteases ('zincins'), catalytic domain"/>
    <property type="match status" value="1"/>
</dbReference>
<keyword evidence="12" id="KW-1185">Reference proteome</keyword>
<dbReference type="OrthoDB" id="536211at2759"/>
<evidence type="ECO:0000256" key="3">
    <source>
        <dbReference type="ARBA" id="ARBA00022723"/>
    </source>
</evidence>
<sequence>MKTAILALVSFLASNAAAVTRCKSPPAPQELKVQIDQEPTNGRVSGYQNNQRFEINTYVHVITTEAKRGTVKQSAIDAQMRALNDGYKNSRISFRLKKVDYTVNDDWASDPVEAMPSAAELQYKPRLRKGSYSDLNLYILSDLGDGDLLGYAYFPKKNPTAQDKLIDGVHIGSRTLPGGVAPYNQGKTAVHEAGHWLSLFHTFGGPCEETGTCTCDGPGDLVSDTPASIQATYGACNQRVDTCPTKQGLDALSNYMSYTDDACLTKFSTKQTTRLLYNYAQLRWRK</sequence>
<keyword evidence="3" id="KW-0479">Metal-binding</keyword>
<reference evidence="11" key="1">
    <citation type="submission" date="2020-04" db="EMBL/GenBank/DDBJ databases">
        <title>Draft genome resource of the tomato pathogen Pseudocercospora fuligena.</title>
        <authorList>
            <person name="Zaccaron A."/>
        </authorList>
    </citation>
    <scope>NUCLEOTIDE SEQUENCE</scope>
    <source>
        <strain evidence="11">PF001</strain>
    </source>
</reference>
<dbReference type="PANTHER" id="PTHR47466">
    <property type="match status" value="1"/>
</dbReference>
<evidence type="ECO:0000256" key="7">
    <source>
        <dbReference type="ARBA" id="ARBA00023049"/>
    </source>
</evidence>
<keyword evidence="5" id="KW-0378">Hydrolase</keyword>
<feature type="domain" description="Peptidase M43 pregnancy-associated plasma-A" evidence="10">
    <location>
        <begin position="135"/>
        <end position="275"/>
    </location>
</feature>
<dbReference type="GO" id="GO:0046872">
    <property type="term" value="F:metal ion binding"/>
    <property type="evidence" value="ECO:0007669"/>
    <property type="project" value="UniProtKB-KW"/>
</dbReference>
<dbReference type="Proteomes" id="UP000660729">
    <property type="component" value="Unassembled WGS sequence"/>
</dbReference>
<dbReference type="Gene3D" id="3.40.390.10">
    <property type="entry name" value="Collagenase (Catalytic Domain)"/>
    <property type="match status" value="1"/>
</dbReference>
<dbReference type="GO" id="GO:0008237">
    <property type="term" value="F:metallopeptidase activity"/>
    <property type="evidence" value="ECO:0007669"/>
    <property type="project" value="UniProtKB-KW"/>
</dbReference>
<dbReference type="EMBL" id="JABCIY010000035">
    <property type="protein sequence ID" value="KAF7195862.1"/>
    <property type="molecule type" value="Genomic_DNA"/>
</dbReference>
<evidence type="ECO:0000256" key="6">
    <source>
        <dbReference type="ARBA" id="ARBA00022833"/>
    </source>
</evidence>
<comment type="similarity">
    <text evidence="1">Belongs to the peptidase M43B family.</text>
</comment>
<evidence type="ECO:0000256" key="2">
    <source>
        <dbReference type="ARBA" id="ARBA00022670"/>
    </source>
</evidence>
<feature type="signal peptide" evidence="9">
    <location>
        <begin position="1"/>
        <end position="18"/>
    </location>
</feature>
<evidence type="ECO:0000256" key="4">
    <source>
        <dbReference type="ARBA" id="ARBA00022729"/>
    </source>
</evidence>
<gene>
    <name evidence="11" type="ORF">HII31_02742</name>
</gene>
<keyword evidence="6" id="KW-0862">Zinc</keyword>
<protein>
    <submittedName>
        <fullName evidence="11">Extracellular metalloprotease</fullName>
    </submittedName>
</protein>
<keyword evidence="4 9" id="KW-0732">Signal</keyword>
<name>A0A8H6RS56_9PEZI</name>
<dbReference type="Pfam" id="PF05572">
    <property type="entry name" value="Peptidase_M43"/>
    <property type="match status" value="1"/>
</dbReference>
<accession>A0A8H6RS56</accession>
<dbReference type="PANTHER" id="PTHR47466:SF1">
    <property type="entry name" value="METALLOPROTEASE MEP1 (AFU_ORTHOLOGUE AFUA_1G07730)-RELATED"/>
    <property type="match status" value="1"/>
</dbReference>
<evidence type="ECO:0000256" key="5">
    <source>
        <dbReference type="ARBA" id="ARBA00022801"/>
    </source>
</evidence>
<dbReference type="AlphaFoldDB" id="A0A8H6RS56"/>
<evidence type="ECO:0000259" key="10">
    <source>
        <dbReference type="Pfam" id="PF05572"/>
    </source>
</evidence>
<evidence type="ECO:0000256" key="8">
    <source>
        <dbReference type="ARBA" id="ARBA00023157"/>
    </source>
</evidence>
<dbReference type="GO" id="GO:0006508">
    <property type="term" value="P:proteolysis"/>
    <property type="evidence" value="ECO:0007669"/>
    <property type="project" value="UniProtKB-KW"/>
</dbReference>
<keyword evidence="7 11" id="KW-0482">Metalloprotease</keyword>
<keyword evidence="2 11" id="KW-0645">Protease</keyword>
<dbReference type="InterPro" id="IPR024079">
    <property type="entry name" value="MetalloPept_cat_dom_sf"/>
</dbReference>
<evidence type="ECO:0000256" key="1">
    <source>
        <dbReference type="ARBA" id="ARBA00008721"/>
    </source>
</evidence>
<dbReference type="CDD" id="cd04275">
    <property type="entry name" value="ZnMc_pappalysin_like"/>
    <property type="match status" value="1"/>
</dbReference>
<comment type="caution">
    <text evidence="11">The sequence shown here is derived from an EMBL/GenBank/DDBJ whole genome shotgun (WGS) entry which is preliminary data.</text>
</comment>
<evidence type="ECO:0000313" key="12">
    <source>
        <dbReference type="Proteomes" id="UP000660729"/>
    </source>
</evidence>
<feature type="chain" id="PRO_5034819814" evidence="9">
    <location>
        <begin position="19"/>
        <end position="286"/>
    </location>
</feature>
<organism evidence="11 12">
    <name type="scientific">Pseudocercospora fuligena</name>
    <dbReference type="NCBI Taxonomy" id="685502"/>
    <lineage>
        <taxon>Eukaryota</taxon>
        <taxon>Fungi</taxon>
        <taxon>Dikarya</taxon>
        <taxon>Ascomycota</taxon>
        <taxon>Pezizomycotina</taxon>
        <taxon>Dothideomycetes</taxon>
        <taxon>Dothideomycetidae</taxon>
        <taxon>Mycosphaerellales</taxon>
        <taxon>Mycosphaerellaceae</taxon>
        <taxon>Pseudocercospora</taxon>
    </lineage>
</organism>
<dbReference type="InterPro" id="IPR008754">
    <property type="entry name" value="Peptidase_M43"/>
</dbReference>
<evidence type="ECO:0000313" key="11">
    <source>
        <dbReference type="EMBL" id="KAF7195862.1"/>
    </source>
</evidence>
<proteinExistence type="inferred from homology"/>